<keyword evidence="5" id="KW-0812">Transmembrane</keyword>
<dbReference type="PANTHER" id="PTHR14611">
    <property type="entry name" value="TECTONIC FAMILY MEMBER"/>
    <property type="match status" value="1"/>
</dbReference>
<reference evidence="8" key="1">
    <citation type="submission" date="2020-06" db="EMBL/GenBank/DDBJ databases">
        <title>Draft genome of Bugula neritina, a colonial animal packing powerful symbionts and potential medicines.</title>
        <authorList>
            <person name="Rayko M."/>
        </authorList>
    </citation>
    <scope>NUCLEOTIDE SEQUENCE [LARGE SCALE GENOMIC DNA]</scope>
    <source>
        <strain evidence="8">Kwan_BN1</strain>
    </source>
</reference>
<dbReference type="Proteomes" id="UP000593567">
    <property type="component" value="Unassembled WGS sequence"/>
</dbReference>
<protein>
    <submittedName>
        <fullName evidence="8">TCTN2</fullName>
    </submittedName>
</protein>
<evidence type="ECO:0000313" key="8">
    <source>
        <dbReference type="EMBL" id="KAF6032512.1"/>
    </source>
</evidence>
<gene>
    <name evidence="8" type="ORF">EB796_009113</name>
</gene>
<feature type="domain" description="Tectonic-1-3 N-terminal" evidence="7">
    <location>
        <begin position="323"/>
        <end position="401"/>
    </location>
</feature>
<sequence length="1018" mass="110459">MFCINAYKVLGEIAIGPLPLQSLNNPIVVVPVTLSAFSNLSQPVNVTDNVKVNCSLTYDETDDIYTVANFIGDSSGTYENGTLNKNITFELLQAGRPNPFQCDANSEPGGVDSQFVNVKSQVLELQALKPPRLYFESDVIRIPNQVQVWEGAVPVRFSSPITSSVEVRCNATSPTNISVIEFDPKVFTDVGKSETVMTYQIIIKVYEPLTVVCSAESVSTPQQYLHTTSHTDPTEFRLDEATISISPNSGTVHNTTFQNTHQLEFTITRTSYPSSSTREYILLSCCAQVTTSDQRFAGADASALLRFDFTLPTPDDLEPQSGTTVIQNPAYVDLAPCPCDLHSITCDTGCTCDQDCSEQDVNLFGTEIEGLFGGESLPPADHMCSENTRVGAPDWAPLLCTVKAQKSYLGLFYPVKGFSSTVGSSTSSYRRSNVEDIIPSSLVTGYKKGSYIKRKNEGYLSIPQATHNGVCEDTVPITYLNDLDSQCTFVISEDMCTSTLSRLNAANYLQKSSGVAGFSPLQTSISLADDVAFETVFYCTSSLRGYVASASADQLSGNMELSYCVWDDGQVFPPSPSAEGGLCKNAVIDVKYDMEYNGTALQRVVATYIMADIPFTTPDTLNYSRSFYEVNSTNSTLPSSGTSASNQSASLPVTIQTIPMSSDSYSLSSAEFVARVESRPVVVTTKYAVKYTSAEAPDPVKYSGRPGYNVDTALNLASVNISLLNSLPQPTLPAAGTDGLCAGSSATLLKFPYSQVSQCMQELSLLDFSDCSLLKSQMYQELESQFPVASSDLFISRYGTPNYKFFSQWIYILRDIKDYSIASTTTTMASTTNSTTSSTVSTSVTTVTTITNTTTNTTDTPATIVTETPKVTVEGQCSGVPATASLQVLYALAGKSAGFPIYEIVGAKVSVKEVDWAFDCLGSGCDNSSKKLFSFTFSTQFVEVPASPPLPVISYYKKKSQECELCVPPWTREHLLYPVYGDIPASLKAENLAMFLCLIALIVFITCASRPWWHKEPA</sequence>
<keyword evidence="3" id="KW-0970">Cilium biogenesis/degradation</keyword>
<evidence type="ECO:0000256" key="4">
    <source>
        <dbReference type="ARBA" id="ARBA00023180"/>
    </source>
</evidence>
<name>A0A7J7K1J5_BUGNE</name>
<keyword evidence="4" id="KW-0325">Glycoprotein</keyword>
<evidence type="ECO:0000256" key="3">
    <source>
        <dbReference type="ARBA" id="ARBA00022794"/>
    </source>
</evidence>
<organism evidence="8 9">
    <name type="scientific">Bugula neritina</name>
    <name type="common">Brown bryozoan</name>
    <name type="synonym">Sertularia neritina</name>
    <dbReference type="NCBI Taxonomy" id="10212"/>
    <lineage>
        <taxon>Eukaryota</taxon>
        <taxon>Metazoa</taxon>
        <taxon>Spiralia</taxon>
        <taxon>Lophotrochozoa</taxon>
        <taxon>Bryozoa</taxon>
        <taxon>Gymnolaemata</taxon>
        <taxon>Cheilostomatida</taxon>
        <taxon>Flustrina</taxon>
        <taxon>Buguloidea</taxon>
        <taxon>Bugulidae</taxon>
        <taxon>Bugula</taxon>
    </lineage>
</organism>
<dbReference type="PANTHER" id="PTHR14611:SF6">
    <property type="entry name" value="TECTONIC-2"/>
    <property type="match status" value="1"/>
</dbReference>
<evidence type="ECO:0000259" key="6">
    <source>
        <dbReference type="Pfam" id="PF07773"/>
    </source>
</evidence>
<dbReference type="GO" id="GO:0060271">
    <property type="term" value="P:cilium assembly"/>
    <property type="evidence" value="ECO:0007669"/>
    <property type="project" value="TreeGrafter"/>
</dbReference>
<evidence type="ECO:0000256" key="1">
    <source>
        <dbReference type="ARBA" id="ARBA00007633"/>
    </source>
</evidence>
<dbReference type="InterPro" id="IPR040354">
    <property type="entry name" value="TCTN1-3"/>
</dbReference>
<keyword evidence="9" id="KW-1185">Reference proteome</keyword>
<evidence type="ECO:0000256" key="2">
    <source>
        <dbReference type="ARBA" id="ARBA00022729"/>
    </source>
</evidence>
<keyword evidence="5" id="KW-0472">Membrane</keyword>
<evidence type="ECO:0000256" key="5">
    <source>
        <dbReference type="SAM" id="Phobius"/>
    </source>
</evidence>
<evidence type="ECO:0000313" key="9">
    <source>
        <dbReference type="Proteomes" id="UP000593567"/>
    </source>
</evidence>
<dbReference type="EMBL" id="VXIV02001497">
    <property type="protein sequence ID" value="KAF6032512.1"/>
    <property type="molecule type" value="Genomic_DNA"/>
</dbReference>
<feature type="domain" description="Tectonic-1-3" evidence="6">
    <location>
        <begin position="445"/>
        <end position="609"/>
    </location>
</feature>
<dbReference type="InterPro" id="IPR057724">
    <property type="entry name" value="TCTN1-3_N"/>
</dbReference>
<dbReference type="AlphaFoldDB" id="A0A7J7K1J5"/>
<dbReference type="OrthoDB" id="9282501at2759"/>
<keyword evidence="2" id="KW-0732">Signal</keyword>
<evidence type="ECO:0000259" key="7">
    <source>
        <dbReference type="Pfam" id="PF25752"/>
    </source>
</evidence>
<keyword evidence="5" id="KW-1133">Transmembrane helix</keyword>
<proteinExistence type="inferred from homology"/>
<dbReference type="Pfam" id="PF07773">
    <property type="entry name" value="TCTN_DUF1619"/>
    <property type="match status" value="1"/>
</dbReference>
<dbReference type="InterPro" id="IPR011677">
    <property type="entry name" value="TCTN1-3_dom"/>
</dbReference>
<dbReference type="Pfam" id="PF25752">
    <property type="entry name" value="DUF1619_N"/>
    <property type="match status" value="1"/>
</dbReference>
<comment type="similarity">
    <text evidence="1">Belongs to the tectonic family.</text>
</comment>
<accession>A0A7J7K1J5</accession>
<comment type="caution">
    <text evidence="8">The sequence shown here is derived from an EMBL/GenBank/DDBJ whole genome shotgun (WGS) entry which is preliminary data.</text>
</comment>
<feature type="transmembrane region" description="Helical" evidence="5">
    <location>
        <begin position="992"/>
        <end position="1013"/>
    </location>
</feature>